<evidence type="ECO:0000256" key="2">
    <source>
        <dbReference type="ARBA" id="ARBA00023015"/>
    </source>
</evidence>
<dbReference type="SUPFAM" id="SSF46894">
    <property type="entry name" value="C-terminal effector domain of the bipartite response regulators"/>
    <property type="match status" value="1"/>
</dbReference>
<dbReference type="Pfam" id="PF00486">
    <property type="entry name" value="Trans_reg_C"/>
    <property type="match status" value="1"/>
</dbReference>
<dbReference type="PANTHER" id="PTHR35807:SF1">
    <property type="entry name" value="TRANSCRIPTIONAL REGULATOR REDD"/>
    <property type="match status" value="1"/>
</dbReference>
<comment type="caution">
    <text evidence="7">The sequence shown here is derived from an EMBL/GenBank/DDBJ whole genome shotgun (WGS) entry which is preliminary data.</text>
</comment>
<name>A0A099I947_CLOIN</name>
<feature type="domain" description="OmpR/PhoB-type" evidence="5">
    <location>
        <begin position="32"/>
        <end position="85"/>
    </location>
</feature>
<reference evidence="7 8" key="1">
    <citation type="submission" date="2014-08" db="EMBL/GenBank/DDBJ databases">
        <title>Clostridium innocuum, an unnegligible vancomycin-resistant pathogen causing extra-intestinal infections.</title>
        <authorList>
            <person name="Feng Y."/>
            <person name="Chiu C.-H."/>
        </authorList>
    </citation>
    <scope>NUCLEOTIDE SEQUENCE [LARGE SCALE GENOMIC DNA]</scope>
    <source>
        <strain evidence="7 8">AN88</strain>
    </source>
</reference>
<dbReference type="AlphaFoldDB" id="A0A099I947"/>
<dbReference type="EMBL" id="JQIF01000014">
    <property type="protein sequence ID" value="KGJ54519.1"/>
    <property type="molecule type" value="Genomic_DNA"/>
</dbReference>
<dbReference type="Proteomes" id="UP000030008">
    <property type="component" value="Unassembled WGS sequence"/>
</dbReference>
<keyword evidence="3" id="KW-0238">DNA-binding</keyword>
<dbReference type="InterPro" id="IPR005158">
    <property type="entry name" value="BTAD"/>
</dbReference>
<dbReference type="PANTHER" id="PTHR35807">
    <property type="entry name" value="TRANSCRIPTIONAL REGULATOR REDD-RELATED"/>
    <property type="match status" value="1"/>
</dbReference>
<evidence type="ECO:0000313" key="8">
    <source>
        <dbReference type="Proteomes" id="UP000030008"/>
    </source>
</evidence>
<dbReference type="GO" id="GO:0003677">
    <property type="term" value="F:DNA binding"/>
    <property type="evidence" value="ECO:0007669"/>
    <property type="project" value="UniProtKB-KW"/>
</dbReference>
<accession>A0A099I947</accession>
<dbReference type="InterPro" id="IPR001867">
    <property type="entry name" value="OmpR/PhoB-type_DNA-bd"/>
</dbReference>
<dbReference type="InterPro" id="IPR011990">
    <property type="entry name" value="TPR-like_helical_dom_sf"/>
</dbReference>
<keyword evidence="2" id="KW-0805">Transcription regulation</keyword>
<dbReference type="Gene3D" id="1.25.40.10">
    <property type="entry name" value="Tetratricopeptide repeat domain"/>
    <property type="match status" value="1"/>
</dbReference>
<evidence type="ECO:0000259" key="6">
    <source>
        <dbReference type="Pfam" id="PF03704"/>
    </source>
</evidence>
<evidence type="ECO:0000313" key="7">
    <source>
        <dbReference type="EMBL" id="KGJ54519.1"/>
    </source>
</evidence>
<gene>
    <name evidence="7" type="ORF">CIAN88_02520</name>
</gene>
<dbReference type="InterPro" id="IPR016032">
    <property type="entry name" value="Sig_transdc_resp-reg_C-effctor"/>
</dbReference>
<dbReference type="GO" id="GO:0000160">
    <property type="term" value="P:phosphorelay signal transduction system"/>
    <property type="evidence" value="ECO:0007669"/>
    <property type="project" value="InterPro"/>
</dbReference>
<proteinExistence type="inferred from homology"/>
<feature type="domain" description="Bacterial transcriptional activator" evidence="6">
    <location>
        <begin position="124"/>
        <end position="253"/>
    </location>
</feature>
<evidence type="ECO:0008006" key="9">
    <source>
        <dbReference type="Google" id="ProtNLM"/>
    </source>
</evidence>
<protein>
    <recommendedName>
        <fullName evidence="9">Helix-turn-helix domain-containing protein</fullName>
    </recommendedName>
</protein>
<sequence length="395" mass="47290">MRKKNILKIHLLGEFYMENKNYRFPQETKKSTQLILLIAYLMMYRHTVVSKEKLIKILWKEDESDKPEGALRNLVYRARKELQKFYPDNPELSFILSKGNTYAWNPEIPCEIDIVQMDELCKKIEDEEAPEASYQDCKELLSNYMEDFMFEFHTQDWVELQKTYYDNNLMRATNRSCKLLMDKEYYDEVIKLCDILGFKHYANNHIHEYKLEAYRQTHQYSLAISYYHKVTDMYYGRLGIEVTPLCREIYAEVVQCIASNPVDVDELEQQLKEHVRNEGTFYCDFDVFKNIYQMNLRSARRSSRSRYLVLLTMRQPEGVKEEAQQRESDILRDVITTELRKNDVFTKCSPFQYSLIIATTSMEGCDRAISRIMDRFEQKKTIVESELAYEYKHIE</sequence>
<dbReference type="Gene3D" id="1.10.10.10">
    <property type="entry name" value="Winged helix-like DNA-binding domain superfamily/Winged helix DNA-binding domain"/>
    <property type="match status" value="1"/>
</dbReference>
<dbReference type="InterPro" id="IPR036388">
    <property type="entry name" value="WH-like_DNA-bd_sf"/>
</dbReference>
<dbReference type="Pfam" id="PF03704">
    <property type="entry name" value="BTAD"/>
    <property type="match status" value="1"/>
</dbReference>
<dbReference type="GO" id="GO:0006355">
    <property type="term" value="P:regulation of DNA-templated transcription"/>
    <property type="evidence" value="ECO:0007669"/>
    <property type="project" value="InterPro"/>
</dbReference>
<dbReference type="InterPro" id="IPR051677">
    <property type="entry name" value="AfsR-DnrI-RedD_regulator"/>
</dbReference>
<comment type="similarity">
    <text evidence="1">Belongs to the AfsR/DnrI/RedD regulatory family.</text>
</comment>
<organism evidence="7 8">
    <name type="scientific">Clostridium innocuum</name>
    <dbReference type="NCBI Taxonomy" id="1522"/>
    <lineage>
        <taxon>Bacteria</taxon>
        <taxon>Bacillati</taxon>
        <taxon>Bacillota</taxon>
        <taxon>Clostridia</taxon>
        <taxon>Eubacteriales</taxon>
        <taxon>Clostridiaceae</taxon>
        <taxon>Clostridium</taxon>
    </lineage>
</organism>
<evidence type="ECO:0000256" key="4">
    <source>
        <dbReference type="ARBA" id="ARBA00023163"/>
    </source>
</evidence>
<evidence type="ECO:0000256" key="3">
    <source>
        <dbReference type="ARBA" id="ARBA00023125"/>
    </source>
</evidence>
<dbReference type="RefSeq" id="WP_044903920.1">
    <property type="nucleotide sequence ID" value="NZ_JQIF01000014.1"/>
</dbReference>
<dbReference type="SUPFAM" id="SSF48452">
    <property type="entry name" value="TPR-like"/>
    <property type="match status" value="1"/>
</dbReference>
<evidence type="ECO:0000256" key="1">
    <source>
        <dbReference type="ARBA" id="ARBA00005820"/>
    </source>
</evidence>
<keyword evidence="4" id="KW-0804">Transcription</keyword>
<evidence type="ECO:0000259" key="5">
    <source>
        <dbReference type="Pfam" id="PF00486"/>
    </source>
</evidence>